<evidence type="ECO:0000313" key="7">
    <source>
        <dbReference type="Proteomes" id="UP001500151"/>
    </source>
</evidence>
<dbReference type="SMART" id="SM00796">
    <property type="entry name" value="AHS1"/>
    <property type="match status" value="1"/>
</dbReference>
<reference evidence="6 7" key="1">
    <citation type="journal article" date="2019" name="Int. J. Syst. Evol. Microbiol.">
        <title>The Global Catalogue of Microorganisms (GCM) 10K type strain sequencing project: providing services to taxonomists for standard genome sequencing and annotation.</title>
        <authorList>
            <consortium name="The Broad Institute Genomics Platform"/>
            <consortium name="The Broad Institute Genome Sequencing Center for Infectious Disease"/>
            <person name="Wu L."/>
            <person name="Ma J."/>
        </authorList>
    </citation>
    <scope>NUCLEOTIDE SEQUENCE [LARGE SCALE GENOMIC DNA]</scope>
    <source>
        <strain evidence="6 7">JCM 4524</strain>
    </source>
</reference>
<dbReference type="RefSeq" id="WP_344387435.1">
    <property type="nucleotide sequence ID" value="NZ_BAAASJ010000007.1"/>
</dbReference>
<dbReference type="Pfam" id="PF02682">
    <property type="entry name" value="CT_C_D"/>
    <property type="match status" value="1"/>
</dbReference>
<keyword evidence="3" id="KW-0067">ATP-binding</keyword>
<organism evidence="6 7">
    <name type="scientific">Streptomyces vastus</name>
    <dbReference type="NCBI Taxonomy" id="285451"/>
    <lineage>
        <taxon>Bacteria</taxon>
        <taxon>Bacillati</taxon>
        <taxon>Actinomycetota</taxon>
        <taxon>Actinomycetes</taxon>
        <taxon>Kitasatosporales</taxon>
        <taxon>Streptomycetaceae</taxon>
        <taxon>Streptomyces</taxon>
    </lineage>
</organism>
<evidence type="ECO:0000313" key="6">
    <source>
        <dbReference type="EMBL" id="GAA2622629.1"/>
    </source>
</evidence>
<evidence type="ECO:0000256" key="3">
    <source>
        <dbReference type="ARBA" id="ARBA00022840"/>
    </source>
</evidence>
<dbReference type="InterPro" id="IPR003833">
    <property type="entry name" value="CT_C_D"/>
</dbReference>
<comment type="caution">
    <text evidence="6">The sequence shown here is derived from an EMBL/GenBank/DDBJ whole genome shotgun (WGS) entry which is preliminary data.</text>
</comment>
<protein>
    <submittedName>
        <fullName evidence="6">Allophanate hydrolase subunit 1</fullName>
    </submittedName>
</protein>
<keyword evidence="1" id="KW-0547">Nucleotide-binding</keyword>
<dbReference type="GO" id="GO:0016787">
    <property type="term" value="F:hydrolase activity"/>
    <property type="evidence" value="ECO:0007669"/>
    <property type="project" value="UniProtKB-KW"/>
</dbReference>
<dbReference type="PANTHER" id="PTHR34698:SF2">
    <property type="entry name" value="5-OXOPROLINASE SUBUNIT B"/>
    <property type="match status" value="1"/>
</dbReference>
<feature type="region of interest" description="Disordered" evidence="4">
    <location>
        <begin position="201"/>
        <end position="230"/>
    </location>
</feature>
<dbReference type="Gene3D" id="2.40.100.10">
    <property type="entry name" value="Cyclophilin-like"/>
    <property type="match status" value="1"/>
</dbReference>
<keyword evidence="7" id="KW-1185">Reference proteome</keyword>
<dbReference type="Gene3D" id="3.30.1360.40">
    <property type="match status" value="1"/>
</dbReference>
<dbReference type="Proteomes" id="UP001500151">
    <property type="component" value="Unassembled WGS sequence"/>
</dbReference>
<dbReference type="InterPro" id="IPR010016">
    <property type="entry name" value="PxpB"/>
</dbReference>
<proteinExistence type="predicted"/>
<dbReference type="EMBL" id="BAAASJ010000007">
    <property type="protein sequence ID" value="GAA2622629.1"/>
    <property type="molecule type" value="Genomic_DNA"/>
</dbReference>
<dbReference type="SUPFAM" id="SSF50891">
    <property type="entry name" value="Cyclophilin-like"/>
    <property type="match status" value="1"/>
</dbReference>
<keyword evidence="2 6" id="KW-0378">Hydrolase</keyword>
<evidence type="ECO:0000256" key="4">
    <source>
        <dbReference type="SAM" id="MobiDB-lite"/>
    </source>
</evidence>
<feature type="domain" description="Carboxyltransferase" evidence="5">
    <location>
        <begin position="1"/>
        <end position="191"/>
    </location>
</feature>
<sequence>MRALPVGEDSLLIDLETPQEAQAMHAELLRRRDAGMLMIREIVPGEKTVLLYGVPDAERLRAELSRWTVPESVADSGPLLEIPVHYDGVDLSAVARLWGVSEDEVVRLHSGTEHRVAFCGFAPGFAYMTGLDEAFHVTRRDAPRTSVPKGSVALAGPYTGIYPRSSPGGWQLIGTTEVPLWDMEREPAALLSPGTRVRFVPQEPVPEPPAIPTSTGTPESAASGRHVRYP</sequence>
<dbReference type="InterPro" id="IPR029000">
    <property type="entry name" value="Cyclophilin-like_dom_sf"/>
</dbReference>
<name>A0ABN3QCF8_9ACTN</name>
<evidence type="ECO:0000256" key="2">
    <source>
        <dbReference type="ARBA" id="ARBA00022801"/>
    </source>
</evidence>
<dbReference type="PANTHER" id="PTHR34698">
    <property type="entry name" value="5-OXOPROLINASE SUBUNIT B"/>
    <property type="match status" value="1"/>
</dbReference>
<gene>
    <name evidence="6" type="ORF">GCM10010307_07340</name>
</gene>
<evidence type="ECO:0000256" key="1">
    <source>
        <dbReference type="ARBA" id="ARBA00022741"/>
    </source>
</evidence>
<evidence type="ECO:0000259" key="5">
    <source>
        <dbReference type="SMART" id="SM00796"/>
    </source>
</evidence>
<accession>A0ABN3QCF8</accession>